<proteinExistence type="inferred from homology"/>
<dbReference type="GO" id="GO:0006308">
    <property type="term" value="P:DNA catabolic process"/>
    <property type="evidence" value="ECO:0007669"/>
    <property type="project" value="UniProtKB-UniRule"/>
</dbReference>
<evidence type="ECO:0000259" key="7">
    <source>
        <dbReference type="Pfam" id="PF13742"/>
    </source>
</evidence>
<organism evidence="8 9">
    <name type="scientific">Candidatus Glassbacteria bacterium GWA2_58_10</name>
    <dbReference type="NCBI Taxonomy" id="1817865"/>
    <lineage>
        <taxon>Bacteria</taxon>
        <taxon>Candidatus Glassiibacteriota</taxon>
    </lineage>
</organism>
<evidence type="ECO:0000256" key="2">
    <source>
        <dbReference type="ARBA" id="ARBA00022722"/>
    </source>
</evidence>
<gene>
    <name evidence="8" type="ORF">A2Z86_08510</name>
</gene>
<dbReference type="CDD" id="cd04489">
    <property type="entry name" value="ExoVII_LU_OBF"/>
    <property type="match status" value="1"/>
</dbReference>
<dbReference type="AlphaFoldDB" id="A0A1F5YFJ3"/>
<keyword evidence="3" id="KW-0378">Hydrolase</keyword>
<sequence length="272" mass="29573">MSSKVYTVSALTNEIKFMFESNFGPVWVEGEISNFTHHSSGHMYFSLKDEAATLRCVFFRQLNIRLRFKPEGGMKVLALGELTVYEPSGQYQLKVAELRPYGMGDLQLAFEQLKARLAAEGLFDQERKRPLPAFPAVVGVVTSPTGAAVRDIISVISRRCPPVRIVLYPVRVQGEGAAEEIARGIRALGRWGQAEVIITGRGGGSLEDLWAFNEEAVARAIFECPVPVISAVGHETDFTIADFVADLRAPTPSAAAEFAVPDAAELSAALTG</sequence>
<evidence type="ECO:0000259" key="6">
    <source>
        <dbReference type="Pfam" id="PF02601"/>
    </source>
</evidence>
<dbReference type="Proteomes" id="UP000176992">
    <property type="component" value="Unassembled WGS sequence"/>
</dbReference>
<dbReference type="GO" id="GO:0003676">
    <property type="term" value="F:nucleic acid binding"/>
    <property type="evidence" value="ECO:0007669"/>
    <property type="project" value="InterPro"/>
</dbReference>
<feature type="domain" description="Exonuclease VII large subunit C-terminal" evidence="6">
    <location>
        <begin position="122"/>
        <end position="270"/>
    </location>
</feature>
<evidence type="ECO:0000256" key="4">
    <source>
        <dbReference type="ARBA" id="ARBA00022839"/>
    </source>
</evidence>
<comment type="caution">
    <text evidence="8">The sequence shown here is derived from an EMBL/GenBank/DDBJ whole genome shotgun (WGS) entry which is preliminary data.</text>
</comment>
<reference evidence="8 9" key="1">
    <citation type="journal article" date="2016" name="Nat. Commun.">
        <title>Thousands of microbial genomes shed light on interconnected biogeochemical processes in an aquifer system.</title>
        <authorList>
            <person name="Anantharaman K."/>
            <person name="Brown C.T."/>
            <person name="Hug L.A."/>
            <person name="Sharon I."/>
            <person name="Castelle C.J."/>
            <person name="Probst A.J."/>
            <person name="Thomas B.C."/>
            <person name="Singh A."/>
            <person name="Wilkins M.J."/>
            <person name="Karaoz U."/>
            <person name="Brodie E.L."/>
            <person name="Williams K.H."/>
            <person name="Hubbard S.S."/>
            <person name="Banfield J.F."/>
        </authorList>
    </citation>
    <scope>NUCLEOTIDE SEQUENCE [LARGE SCALE GENOMIC DNA]</scope>
</reference>
<feature type="non-terminal residue" evidence="8">
    <location>
        <position position="272"/>
    </location>
</feature>
<dbReference type="PANTHER" id="PTHR30008">
    <property type="entry name" value="EXODEOXYRIBONUCLEASE 7 LARGE SUBUNIT"/>
    <property type="match status" value="1"/>
</dbReference>
<name>A0A1F5YFJ3_9BACT</name>
<dbReference type="EMBL" id="MFIV01000053">
    <property type="protein sequence ID" value="OGF98958.1"/>
    <property type="molecule type" value="Genomic_DNA"/>
</dbReference>
<evidence type="ECO:0000313" key="8">
    <source>
        <dbReference type="EMBL" id="OGF98958.1"/>
    </source>
</evidence>
<evidence type="ECO:0000256" key="1">
    <source>
        <dbReference type="ARBA" id="ARBA00022490"/>
    </source>
</evidence>
<dbReference type="EC" id="3.1.11.6" evidence="5"/>
<dbReference type="InterPro" id="IPR003753">
    <property type="entry name" value="Exonuc_VII_L"/>
</dbReference>
<dbReference type="InterPro" id="IPR020579">
    <property type="entry name" value="Exonuc_VII_lsu_C"/>
</dbReference>
<keyword evidence="1" id="KW-0963">Cytoplasm</keyword>
<dbReference type="GO" id="GO:0008855">
    <property type="term" value="F:exodeoxyribonuclease VII activity"/>
    <property type="evidence" value="ECO:0007669"/>
    <property type="project" value="UniProtKB-UniRule"/>
</dbReference>
<evidence type="ECO:0000256" key="3">
    <source>
        <dbReference type="ARBA" id="ARBA00022801"/>
    </source>
</evidence>
<dbReference type="Pfam" id="PF13742">
    <property type="entry name" value="tRNA_anti_2"/>
    <property type="match status" value="1"/>
</dbReference>
<keyword evidence="4" id="KW-0269">Exonuclease</keyword>
<dbReference type="PANTHER" id="PTHR30008:SF0">
    <property type="entry name" value="EXODEOXYRIBONUCLEASE 7 LARGE SUBUNIT"/>
    <property type="match status" value="1"/>
</dbReference>
<dbReference type="Pfam" id="PF02601">
    <property type="entry name" value="Exonuc_VII_L"/>
    <property type="match status" value="1"/>
</dbReference>
<evidence type="ECO:0000313" key="9">
    <source>
        <dbReference type="Proteomes" id="UP000176992"/>
    </source>
</evidence>
<accession>A0A1F5YFJ3</accession>
<dbReference type="GO" id="GO:0009318">
    <property type="term" value="C:exodeoxyribonuclease VII complex"/>
    <property type="evidence" value="ECO:0007669"/>
    <property type="project" value="UniProtKB-UniRule"/>
</dbReference>
<keyword evidence="2" id="KW-0540">Nuclease</keyword>
<evidence type="ECO:0000256" key="5">
    <source>
        <dbReference type="NCBIfam" id="TIGR00237"/>
    </source>
</evidence>
<dbReference type="NCBIfam" id="TIGR00237">
    <property type="entry name" value="xseA"/>
    <property type="match status" value="1"/>
</dbReference>
<feature type="domain" description="OB-fold nucleic acid binding" evidence="7">
    <location>
        <begin position="6"/>
        <end position="98"/>
    </location>
</feature>
<dbReference type="HAMAP" id="MF_00378">
    <property type="entry name" value="Exonuc_7_L"/>
    <property type="match status" value="1"/>
</dbReference>
<dbReference type="InterPro" id="IPR025824">
    <property type="entry name" value="OB-fold_nuc-bd_dom"/>
</dbReference>
<protein>
    <recommendedName>
        <fullName evidence="5">Exodeoxyribonuclease VII large subunit</fullName>
        <ecNumber evidence="5">3.1.11.6</ecNumber>
    </recommendedName>
</protein>